<dbReference type="EMBL" id="JARGEI010000031">
    <property type="protein sequence ID" value="KAJ8704533.1"/>
    <property type="molecule type" value="Genomic_DNA"/>
</dbReference>
<dbReference type="Proteomes" id="UP001231518">
    <property type="component" value="Chromosome 29"/>
</dbReference>
<reference evidence="2" key="1">
    <citation type="submission" date="2023-03" db="EMBL/GenBank/DDBJ databases">
        <title>Chromosome-level genomes of two armyworms, Mythimna separata and Mythimna loreyi, provide insights into the biosynthesis and reception of sex pheromones.</title>
        <authorList>
            <person name="Zhao H."/>
        </authorList>
    </citation>
    <scope>NUCLEOTIDE SEQUENCE</scope>
    <source>
        <strain evidence="2">BeijingLab</strain>
        <tissue evidence="2">Pupa</tissue>
    </source>
</reference>
<evidence type="ECO:0000313" key="2">
    <source>
        <dbReference type="EMBL" id="KAJ8704533.1"/>
    </source>
</evidence>
<gene>
    <name evidence="2" type="ORF">PYW07_011721</name>
</gene>
<sequence length="85" mass="9576">MSLGTGAIRRALVSRNVVECEAACFSEREFKCVSYSYRDCSSRRRPGMSLGTGAIRRALVSRNVVECEAACFSERQFKCVSYSYR</sequence>
<evidence type="ECO:0000313" key="3">
    <source>
        <dbReference type="Proteomes" id="UP001231518"/>
    </source>
</evidence>
<name>A0AAD7Y6U2_MYTSE</name>
<organism evidence="2 3">
    <name type="scientific">Mythimna separata</name>
    <name type="common">Oriental armyworm</name>
    <name type="synonym">Pseudaletia separata</name>
    <dbReference type="NCBI Taxonomy" id="271217"/>
    <lineage>
        <taxon>Eukaryota</taxon>
        <taxon>Metazoa</taxon>
        <taxon>Ecdysozoa</taxon>
        <taxon>Arthropoda</taxon>
        <taxon>Hexapoda</taxon>
        <taxon>Insecta</taxon>
        <taxon>Pterygota</taxon>
        <taxon>Neoptera</taxon>
        <taxon>Endopterygota</taxon>
        <taxon>Lepidoptera</taxon>
        <taxon>Glossata</taxon>
        <taxon>Ditrysia</taxon>
        <taxon>Noctuoidea</taxon>
        <taxon>Noctuidae</taxon>
        <taxon>Noctuinae</taxon>
        <taxon>Hadenini</taxon>
        <taxon>Mythimna</taxon>
    </lineage>
</organism>
<comment type="caution">
    <text evidence="2">The sequence shown here is derived from an EMBL/GenBank/DDBJ whole genome shotgun (WGS) entry which is preliminary data.</text>
</comment>
<accession>A0AAD7Y6U2</accession>
<evidence type="ECO:0000259" key="1">
    <source>
        <dbReference type="PROSITE" id="PS50948"/>
    </source>
</evidence>
<protein>
    <recommendedName>
        <fullName evidence="1">Apple domain-containing protein</fullName>
    </recommendedName>
</protein>
<feature type="domain" description="Apple" evidence="1">
    <location>
        <begin position="40"/>
        <end position="85"/>
    </location>
</feature>
<dbReference type="InterPro" id="IPR003609">
    <property type="entry name" value="Pan_app"/>
</dbReference>
<dbReference type="AlphaFoldDB" id="A0AAD7Y6U2"/>
<proteinExistence type="predicted"/>
<keyword evidence="3" id="KW-1185">Reference proteome</keyword>
<dbReference type="PROSITE" id="PS50948">
    <property type="entry name" value="PAN"/>
    <property type="match status" value="1"/>
</dbReference>